<dbReference type="PATRIC" id="fig|106592.7.peg.3699"/>
<organism evidence="1 2">
    <name type="scientific">Ensifer adhaerens</name>
    <name type="common">Sinorhizobium morelense</name>
    <dbReference type="NCBI Taxonomy" id="106592"/>
    <lineage>
        <taxon>Bacteria</taxon>
        <taxon>Pseudomonadati</taxon>
        <taxon>Pseudomonadota</taxon>
        <taxon>Alphaproteobacteria</taxon>
        <taxon>Hyphomicrobiales</taxon>
        <taxon>Rhizobiaceae</taxon>
        <taxon>Sinorhizobium/Ensifer group</taxon>
        <taxon>Ensifer</taxon>
    </lineage>
</organism>
<reference evidence="2" key="1">
    <citation type="submission" date="2015-07" db="EMBL/GenBank/DDBJ databases">
        <title>Whole genome sequence of an Ensifer adhaerens strain isolated from a cave pool in the Wind Cave National Park.</title>
        <authorList>
            <person name="Eng W.W.H."/>
            <person name="Gan H.M."/>
            <person name="Barton H.A."/>
            <person name="Savka M.A."/>
        </authorList>
    </citation>
    <scope>NUCLEOTIDE SEQUENCE [LARGE SCALE GENOMIC DNA]</scope>
    <source>
        <strain evidence="2">SD006</strain>
    </source>
</reference>
<gene>
    <name evidence="1" type="ORF">AC244_24780</name>
</gene>
<evidence type="ECO:0000313" key="1">
    <source>
        <dbReference type="EMBL" id="KOF15075.1"/>
    </source>
</evidence>
<protein>
    <submittedName>
        <fullName evidence="1">Uncharacterized protein</fullName>
    </submittedName>
</protein>
<evidence type="ECO:0000313" key="2">
    <source>
        <dbReference type="Proteomes" id="UP000037425"/>
    </source>
</evidence>
<dbReference type="AlphaFoldDB" id="A0A0L8BKD9"/>
<name>A0A0L8BKD9_ENSAD</name>
<comment type="caution">
    <text evidence="1">The sequence shown here is derived from an EMBL/GenBank/DDBJ whole genome shotgun (WGS) entry which is preliminary data.</text>
</comment>
<proteinExistence type="predicted"/>
<accession>A0A0L8BKD9</accession>
<dbReference type="EMBL" id="LGAP01000022">
    <property type="protein sequence ID" value="KOF15075.1"/>
    <property type="molecule type" value="Genomic_DNA"/>
</dbReference>
<sequence length="68" mass="6679">MIIIATFVLGMLVAGLRSPRTCLFVAGALCILAGAGGDWVEVAAAIGGYNMGIALTLCGASAAGVHNS</sequence>
<dbReference type="OrthoDB" id="8421516at2"/>
<dbReference type="RefSeq" id="WP_053251471.1">
    <property type="nucleotide sequence ID" value="NZ_LGAP01000022.1"/>
</dbReference>
<dbReference type="Proteomes" id="UP000037425">
    <property type="component" value="Unassembled WGS sequence"/>
</dbReference>